<dbReference type="OrthoDB" id="9770982at2"/>
<dbReference type="Proteomes" id="UP000294412">
    <property type="component" value="Chromosome"/>
</dbReference>
<dbReference type="GO" id="GO:0003677">
    <property type="term" value="F:DNA binding"/>
    <property type="evidence" value="ECO:0007669"/>
    <property type="project" value="InterPro"/>
</dbReference>
<evidence type="ECO:0000256" key="4">
    <source>
        <dbReference type="ARBA" id="ARBA00022695"/>
    </source>
</evidence>
<proteinExistence type="inferred from homology"/>
<feature type="domain" description="DNA polymerase III subunit delta C-terminal" evidence="12">
    <location>
        <begin position="214"/>
        <end position="334"/>
    </location>
</feature>
<evidence type="ECO:0000256" key="3">
    <source>
        <dbReference type="ARBA" id="ARBA00022679"/>
    </source>
</evidence>
<gene>
    <name evidence="13" type="primary">holA</name>
    <name evidence="13" type="ORF">ERCICUMA2628_295</name>
</gene>
<evidence type="ECO:0000256" key="1">
    <source>
        <dbReference type="ARBA" id="ARBA00012417"/>
    </source>
</evidence>
<evidence type="ECO:0000259" key="12">
    <source>
        <dbReference type="Pfam" id="PF14840"/>
    </source>
</evidence>
<dbReference type="GO" id="GO:0009360">
    <property type="term" value="C:DNA polymerase III complex"/>
    <property type="evidence" value="ECO:0007669"/>
    <property type="project" value="UniProtKB-UniRule"/>
</dbReference>
<dbReference type="SUPFAM" id="SSF48019">
    <property type="entry name" value="post-AAA+ oligomerization domain-like"/>
    <property type="match status" value="1"/>
</dbReference>
<dbReference type="InterPro" id="IPR027417">
    <property type="entry name" value="P-loop_NTPase"/>
</dbReference>
<dbReference type="Pfam" id="PF14840">
    <property type="entry name" value="DNA_pol3_delt_C"/>
    <property type="match status" value="1"/>
</dbReference>
<keyword evidence="3 13" id="KW-0808">Transferase</keyword>
<dbReference type="Gene3D" id="1.10.8.60">
    <property type="match status" value="1"/>
</dbReference>
<comment type="catalytic activity">
    <reaction evidence="9">
        <text>DNA(n) + a 2'-deoxyribonucleoside 5'-triphosphate = DNA(n+1) + diphosphate</text>
        <dbReference type="Rhea" id="RHEA:22508"/>
        <dbReference type="Rhea" id="RHEA-COMP:17339"/>
        <dbReference type="Rhea" id="RHEA-COMP:17340"/>
        <dbReference type="ChEBI" id="CHEBI:33019"/>
        <dbReference type="ChEBI" id="CHEBI:61560"/>
        <dbReference type="ChEBI" id="CHEBI:173112"/>
        <dbReference type="EC" id="2.7.7.7"/>
    </reaction>
</comment>
<dbReference type="InterPro" id="IPR010372">
    <property type="entry name" value="DNA_pol3_delta_N"/>
</dbReference>
<dbReference type="Gene3D" id="1.20.272.10">
    <property type="match status" value="1"/>
</dbReference>
<evidence type="ECO:0000259" key="11">
    <source>
        <dbReference type="Pfam" id="PF06144"/>
    </source>
</evidence>
<dbReference type="RefSeq" id="WP_157993516.1">
    <property type="nucleotide sequence ID" value="NZ_LR217703.1"/>
</dbReference>
<keyword evidence="6" id="KW-0239">DNA-directed DNA polymerase</keyword>
<evidence type="ECO:0000256" key="2">
    <source>
        <dbReference type="ARBA" id="ARBA00017703"/>
    </source>
</evidence>
<protein>
    <recommendedName>
        <fullName evidence="2 10">DNA polymerase III subunit delta</fullName>
        <ecNumber evidence="1 10">2.7.7.7</ecNumber>
    </recommendedName>
</protein>
<dbReference type="CDD" id="cd18138">
    <property type="entry name" value="HLD_clamp_pol_III_delta"/>
    <property type="match status" value="1"/>
</dbReference>
<comment type="similarity">
    <text evidence="8">Belongs to the DNA polymerase HolA subunit family.</text>
</comment>
<dbReference type="Pfam" id="PF06144">
    <property type="entry name" value="DNA_pol3_delta"/>
    <property type="match status" value="1"/>
</dbReference>
<comment type="subunit">
    <text evidence="7">DNA polymerase III contains a core (composed of alpha, epsilon and theta chains) that associates with a tau subunit. This core dimerizes to form the POLIII' complex. PolIII' associates with the gamma complex (composed of gamma, delta, delta', psi and chi chains) and with the beta chain to form the complete DNA polymerase III complex.</text>
</comment>
<dbReference type="GO" id="GO:0003887">
    <property type="term" value="F:DNA-directed DNA polymerase activity"/>
    <property type="evidence" value="ECO:0007669"/>
    <property type="project" value="UniProtKB-UniRule"/>
</dbReference>
<evidence type="ECO:0000256" key="6">
    <source>
        <dbReference type="ARBA" id="ARBA00022932"/>
    </source>
</evidence>
<dbReference type="EMBL" id="LR217703">
    <property type="protein sequence ID" value="VFP79753.1"/>
    <property type="molecule type" value="Genomic_DNA"/>
</dbReference>
<dbReference type="InterPro" id="IPR005790">
    <property type="entry name" value="DNA_polIII_delta"/>
</dbReference>
<dbReference type="GO" id="GO:0006261">
    <property type="term" value="P:DNA-templated DNA replication"/>
    <property type="evidence" value="ECO:0007669"/>
    <property type="project" value="TreeGrafter"/>
</dbReference>
<dbReference type="InterPro" id="IPR008921">
    <property type="entry name" value="DNA_pol3_clamp-load_cplx_C"/>
</dbReference>
<sequence length="350" mass="40915">MIKIYPEYLDLQLKNKLFACYLLHGNEPLLIQEAQNSIFSTARQQGFNEHSTIMLDCKTNWQSIFSICKSLSLLGNRRTLLLILPENGPTSAINTQLTTLCTFLHKDILLVLKMSLLTKIQKKSKWYKILRSYGVEISCQTIQPQKLSFWIASRAKILNIDIDDSATKILCYYYEGNLLALSQVLEHICILYRNHKIKPIHIENIVNDSAHFTPHHWVDALLLGKSKRAIHILHQIFSEDKISITILLRILQRDLFLLITMKRKILCTPLYILFNQYRVLESRRTVFSIALQRFQYEKLCQIFSLLTKIELLVKQYDNQSILHEFETLTMTSCEINHPFNLSTIELPEKF</sequence>
<evidence type="ECO:0000256" key="9">
    <source>
        <dbReference type="ARBA" id="ARBA00049244"/>
    </source>
</evidence>
<evidence type="ECO:0000313" key="13">
    <source>
        <dbReference type="EMBL" id="VFP79753.1"/>
    </source>
</evidence>
<accession>A0A451D286</accession>
<dbReference type="SUPFAM" id="SSF52540">
    <property type="entry name" value="P-loop containing nucleoside triphosphate hydrolases"/>
    <property type="match status" value="1"/>
</dbReference>
<dbReference type="PANTHER" id="PTHR34388:SF1">
    <property type="entry name" value="DNA POLYMERASE III SUBUNIT DELTA"/>
    <property type="match status" value="1"/>
</dbReference>
<dbReference type="AlphaFoldDB" id="A0A451D286"/>
<name>A0A451D286_9GAMM</name>
<keyword evidence="4 13" id="KW-0548">Nucleotidyltransferase</keyword>
<dbReference type="Gene3D" id="3.40.50.300">
    <property type="entry name" value="P-loop containing nucleotide triphosphate hydrolases"/>
    <property type="match status" value="1"/>
</dbReference>
<keyword evidence="5" id="KW-0235">DNA replication</keyword>
<evidence type="ECO:0000256" key="5">
    <source>
        <dbReference type="ARBA" id="ARBA00022705"/>
    </source>
</evidence>
<dbReference type="InterPro" id="IPR032780">
    <property type="entry name" value="DNA_pol3_delt_C"/>
</dbReference>
<evidence type="ECO:0000313" key="14">
    <source>
        <dbReference type="Proteomes" id="UP000294412"/>
    </source>
</evidence>
<reference evidence="13 14" key="1">
    <citation type="submission" date="2019-02" db="EMBL/GenBank/DDBJ databases">
        <authorList>
            <person name="Manzano-Marin A."/>
            <person name="Manzano-Marin A."/>
        </authorList>
    </citation>
    <scope>NUCLEOTIDE SEQUENCE [LARGE SCALE GENOMIC DNA]</scope>
    <source>
        <strain evidence="13 14">ErCicuneomaculata</strain>
    </source>
</reference>
<dbReference type="PANTHER" id="PTHR34388">
    <property type="entry name" value="DNA POLYMERASE III SUBUNIT DELTA"/>
    <property type="match status" value="1"/>
</dbReference>
<dbReference type="NCBIfam" id="TIGR01128">
    <property type="entry name" value="holA"/>
    <property type="match status" value="1"/>
</dbReference>
<feature type="domain" description="DNA polymerase III delta N-terminal" evidence="11">
    <location>
        <begin position="21"/>
        <end position="140"/>
    </location>
</feature>
<organism evidence="13 14">
    <name type="scientific">Candidatus Erwinia haradaeae</name>
    <dbReference type="NCBI Taxonomy" id="1922217"/>
    <lineage>
        <taxon>Bacteria</taxon>
        <taxon>Pseudomonadati</taxon>
        <taxon>Pseudomonadota</taxon>
        <taxon>Gammaproteobacteria</taxon>
        <taxon>Enterobacterales</taxon>
        <taxon>Erwiniaceae</taxon>
        <taxon>Erwinia</taxon>
    </lineage>
</organism>
<evidence type="ECO:0000256" key="10">
    <source>
        <dbReference type="NCBIfam" id="TIGR01128"/>
    </source>
</evidence>
<dbReference type="EC" id="2.7.7.7" evidence="1 10"/>
<evidence type="ECO:0000256" key="7">
    <source>
        <dbReference type="ARBA" id="ARBA00026073"/>
    </source>
</evidence>
<evidence type="ECO:0000256" key="8">
    <source>
        <dbReference type="ARBA" id="ARBA00034754"/>
    </source>
</evidence>